<dbReference type="InterPro" id="IPR041413">
    <property type="entry name" value="MLTR_LBD"/>
</dbReference>
<dbReference type="RefSeq" id="WP_344896022.1">
    <property type="nucleotide sequence ID" value="NZ_BAAAZP010000236.1"/>
</dbReference>
<comment type="caution">
    <text evidence="2">The sequence shown here is derived from an EMBL/GenBank/DDBJ whole genome shotgun (WGS) entry which is preliminary data.</text>
</comment>
<dbReference type="Pfam" id="PF17765">
    <property type="entry name" value="MLTR_LBD"/>
    <property type="match status" value="1"/>
</dbReference>
<dbReference type="Gene3D" id="3.30.450.180">
    <property type="match status" value="1"/>
</dbReference>
<gene>
    <name evidence="2" type="ORF">GCM10022224_098250</name>
</gene>
<keyword evidence="3" id="KW-1185">Reference proteome</keyword>
<accession>A0ABP7EEJ5</accession>
<reference evidence="3" key="1">
    <citation type="journal article" date="2019" name="Int. J. Syst. Evol. Microbiol.">
        <title>The Global Catalogue of Microorganisms (GCM) 10K type strain sequencing project: providing services to taxonomists for standard genome sequencing and annotation.</title>
        <authorList>
            <consortium name="The Broad Institute Genomics Platform"/>
            <consortium name="The Broad Institute Genome Sequencing Center for Infectious Disease"/>
            <person name="Wu L."/>
            <person name="Ma J."/>
        </authorList>
    </citation>
    <scope>NUCLEOTIDE SEQUENCE [LARGE SCALE GENOMIC DNA]</scope>
    <source>
        <strain evidence="3">JCM 16904</strain>
    </source>
</reference>
<evidence type="ECO:0000259" key="1">
    <source>
        <dbReference type="Pfam" id="PF17765"/>
    </source>
</evidence>
<evidence type="ECO:0000313" key="2">
    <source>
        <dbReference type="EMBL" id="GAA3716918.1"/>
    </source>
</evidence>
<proteinExistence type="predicted"/>
<name>A0ABP7EEJ5_9ACTN</name>
<dbReference type="Proteomes" id="UP001500902">
    <property type="component" value="Unassembled WGS sequence"/>
</dbReference>
<sequence>MSWAFAFDAPWRPGGRPAVPRMFFRDPFTRDLHRNWEKLARIHVAYLRLTVGRLLTDACLAELIGELTMHSDEFAMMWTGRRGRRGRGRRRRLSTLSTTIEDIVAW</sequence>
<feature type="domain" description="MmyB-like transcription regulator ligand binding" evidence="1">
    <location>
        <begin position="7"/>
        <end position="93"/>
    </location>
</feature>
<protein>
    <recommendedName>
        <fullName evidence="1">MmyB-like transcription regulator ligand binding domain-containing protein</fullName>
    </recommendedName>
</protein>
<dbReference type="EMBL" id="BAAAZP010000236">
    <property type="protein sequence ID" value="GAA3716918.1"/>
    <property type="molecule type" value="Genomic_DNA"/>
</dbReference>
<organism evidence="2 3">
    <name type="scientific">Nonomuraea antimicrobica</name>
    <dbReference type="NCBI Taxonomy" id="561173"/>
    <lineage>
        <taxon>Bacteria</taxon>
        <taxon>Bacillati</taxon>
        <taxon>Actinomycetota</taxon>
        <taxon>Actinomycetes</taxon>
        <taxon>Streptosporangiales</taxon>
        <taxon>Streptosporangiaceae</taxon>
        <taxon>Nonomuraea</taxon>
    </lineage>
</organism>
<evidence type="ECO:0000313" key="3">
    <source>
        <dbReference type="Proteomes" id="UP001500902"/>
    </source>
</evidence>